<feature type="coiled-coil region" evidence="7">
    <location>
        <begin position="69"/>
        <end position="104"/>
    </location>
</feature>
<dbReference type="OrthoDB" id="2064291at2"/>
<protein>
    <submittedName>
        <fullName evidence="10">Flagellar assembly protein H</fullName>
    </submittedName>
</protein>
<keyword evidence="10" id="KW-0966">Cell projection</keyword>
<dbReference type="InterPro" id="IPR018035">
    <property type="entry name" value="Flagellar_FliH/T3SS_HrpE"/>
</dbReference>
<evidence type="ECO:0000256" key="6">
    <source>
        <dbReference type="ARBA" id="ARBA00023225"/>
    </source>
</evidence>
<dbReference type="EMBL" id="LRVM01000001">
    <property type="protein sequence ID" value="KXL54499.1"/>
    <property type="molecule type" value="Genomic_DNA"/>
</dbReference>
<evidence type="ECO:0000256" key="3">
    <source>
        <dbReference type="ARBA" id="ARBA00022448"/>
    </source>
</evidence>
<proteinExistence type="inferred from homology"/>
<evidence type="ECO:0000256" key="5">
    <source>
        <dbReference type="ARBA" id="ARBA00022927"/>
    </source>
</evidence>
<dbReference type="GO" id="GO:0005829">
    <property type="term" value="C:cytosol"/>
    <property type="evidence" value="ECO:0007669"/>
    <property type="project" value="TreeGrafter"/>
</dbReference>
<evidence type="ECO:0000313" key="11">
    <source>
        <dbReference type="Proteomes" id="UP000070539"/>
    </source>
</evidence>
<keyword evidence="10" id="KW-0969">Cilium</keyword>
<dbReference type="InterPro" id="IPR051472">
    <property type="entry name" value="T3SS_Stator/FliH"/>
</dbReference>
<keyword evidence="6" id="KW-1006">Bacterial flagellum protein export</keyword>
<dbReference type="PANTHER" id="PTHR34982:SF1">
    <property type="entry name" value="FLAGELLAR ASSEMBLY PROTEIN FLIH"/>
    <property type="match status" value="1"/>
</dbReference>
<evidence type="ECO:0000256" key="7">
    <source>
        <dbReference type="SAM" id="Coils"/>
    </source>
</evidence>
<evidence type="ECO:0000313" key="10">
    <source>
        <dbReference type="EMBL" id="KXL54499.1"/>
    </source>
</evidence>
<evidence type="ECO:0000256" key="8">
    <source>
        <dbReference type="SAM" id="MobiDB-lite"/>
    </source>
</evidence>
<keyword evidence="4" id="KW-1005">Bacterial flagellum biogenesis</keyword>
<dbReference type="GO" id="GO:0015031">
    <property type="term" value="P:protein transport"/>
    <property type="evidence" value="ECO:0007669"/>
    <property type="project" value="UniProtKB-KW"/>
</dbReference>
<keyword evidence="5" id="KW-0653">Protein transport</keyword>
<reference evidence="10 11" key="1">
    <citation type="submission" date="2016-01" db="EMBL/GenBank/DDBJ databases">
        <title>Genome sequence of Clostridium neopropionicum X4, DSM-3847.</title>
        <authorList>
            <person name="Poehlein A."/>
            <person name="Beck M.H."/>
            <person name="Bengelsdorf F.R."/>
            <person name="Daniel R."/>
            <person name="Duerre P."/>
        </authorList>
    </citation>
    <scope>NUCLEOTIDE SEQUENCE [LARGE SCALE GENOMIC DNA]</scope>
    <source>
        <strain evidence="10 11">DSM-3847</strain>
    </source>
</reference>
<gene>
    <name evidence="10" type="ORF">CLNEO_06050</name>
</gene>
<name>A0A136WJH6_9FIRM</name>
<feature type="region of interest" description="Disordered" evidence="8">
    <location>
        <begin position="37"/>
        <end position="64"/>
    </location>
</feature>
<feature type="compositionally biased region" description="Basic and acidic residues" evidence="8">
    <location>
        <begin position="37"/>
        <end position="46"/>
    </location>
</feature>
<comment type="caution">
    <text evidence="10">The sequence shown here is derived from an EMBL/GenBank/DDBJ whole genome shotgun (WGS) entry which is preliminary data.</text>
</comment>
<dbReference type="PANTHER" id="PTHR34982">
    <property type="entry name" value="YOP PROTEINS TRANSLOCATION PROTEIN L"/>
    <property type="match status" value="1"/>
</dbReference>
<sequence>MILLHNGDFSVNSFLFDQFGDDSKKKDHLNENGKKIDFPCFDKDEPQEPEETAGVQEVDEEKEAASIDSSLMLRELEKKEAQLKEKEKKVIAEAQKKAEEIIKQAQMDGEEIKKCAFDQAMEDGFQAGYQKAYDEHKAEMDEETAVFLLQVRDMLQAYEEEKQLLISQNIDELKEVAIAIAEKVIQISLKTSGEIVKKMIITATNKMKLKEWAKIYISKQDSALVVESNAELLDALSHLSEHIKIIVMEDSAPGTCIIELPDQIIDASASTQIENIRGIIKSAGKLGGNDIV</sequence>
<comment type="similarity">
    <text evidence="2">Belongs to the FliH family.</text>
</comment>
<keyword evidence="10" id="KW-0282">Flagellum</keyword>
<dbReference type="Proteomes" id="UP000070539">
    <property type="component" value="Unassembled WGS sequence"/>
</dbReference>
<feature type="domain" description="Flagellar assembly protein FliH/Type III secretion system HrpE" evidence="9">
    <location>
        <begin position="150"/>
        <end position="275"/>
    </location>
</feature>
<keyword evidence="3" id="KW-0813">Transport</keyword>
<keyword evidence="7" id="KW-0175">Coiled coil</keyword>
<evidence type="ECO:0000256" key="2">
    <source>
        <dbReference type="ARBA" id="ARBA00006602"/>
    </source>
</evidence>
<accession>A0A136WJH6</accession>
<evidence type="ECO:0000256" key="1">
    <source>
        <dbReference type="ARBA" id="ARBA00003041"/>
    </source>
</evidence>
<dbReference type="GO" id="GO:0044781">
    <property type="term" value="P:bacterial-type flagellum organization"/>
    <property type="evidence" value="ECO:0007669"/>
    <property type="project" value="UniProtKB-KW"/>
</dbReference>
<evidence type="ECO:0000259" key="9">
    <source>
        <dbReference type="Pfam" id="PF02108"/>
    </source>
</evidence>
<dbReference type="Pfam" id="PF02108">
    <property type="entry name" value="FliH"/>
    <property type="match status" value="1"/>
</dbReference>
<comment type="function">
    <text evidence="1">Needed for flagellar regrowth and assembly.</text>
</comment>
<keyword evidence="11" id="KW-1185">Reference proteome</keyword>
<dbReference type="RefSeq" id="WP_066084209.1">
    <property type="nucleotide sequence ID" value="NZ_LRVM01000001.1"/>
</dbReference>
<dbReference type="STRING" id="36847.CLNEO_06050"/>
<evidence type="ECO:0000256" key="4">
    <source>
        <dbReference type="ARBA" id="ARBA00022795"/>
    </source>
</evidence>
<dbReference type="AlphaFoldDB" id="A0A136WJH6"/>
<organism evidence="10 11">
    <name type="scientific">Anaerotignum neopropionicum</name>
    <dbReference type="NCBI Taxonomy" id="36847"/>
    <lineage>
        <taxon>Bacteria</taxon>
        <taxon>Bacillati</taxon>
        <taxon>Bacillota</taxon>
        <taxon>Clostridia</taxon>
        <taxon>Lachnospirales</taxon>
        <taxon>Anaerotignaceae</taxon>
        <taxon>Anaerotignum</taxon>
    </lineage>
</organism>
<feature type="compositionally biased region" description="Acidic residues" evidence="8">
    <location>
        <begin position="47"/>
        <end position="62"/>
    </location>
</feature>